<evidence type="ECO:0000256" key="1">
    <source>
        <dbReference type="SAM" id="MobiDB-lite"/>
    </source>
</evidence>
<feature type="region of interest" description="Disordered" evidence="1">
    <location>
        <begin position="278"/>
        <end position="301"/>
    </location>
</feature>
<sequence>MAQRVQCKNLPPRVQLSDTDWSSQCPPPTPHPRPPATAGSAAAGTKGVPPYGTFVTGNWRLAPQGSTASPLPQLGKGMCPESGRARLPGSPDPHRRTSSPAPRYFTPGVRTPPPTLRVPPPASKPAEGLARSRAGNGSMQQSSPGPTWPRSPHDHQQHGSASKEAPAPQSVLPSPTPLSRPHPRTTASSPGLTQGPPRPHQAPRRPHRPGTGLGLAPGGVPTSSPLLPLTSLPSGRLPLFQGSSGYAAAPPRGRSNPRLLSMPLTPLHIARQHRRVTRLGGPRPTRLRSGLPAIQPRQASR</sequence>
<feature type="compositionally biased region" description="Pro residues" evidence="1">
    <location>
        <begin position="25"/>
        <end position="35"/>
    </location>
</feature>
<feature type="compositionally biased region" description="Pro residues" evidence="1">
    <location>
        <begin position="110"/>
        <end position="123"/>
    </location>
</feature>
<protein>
    <submittedName>
        <fullName evidence="2">Uncharacterized protein</fullName>
    </submittedName>
</protein>
<reference evidence="2" key="1">
    <citation type="journal article" date="2022" name="bioRxiv">
        <title>Sequencing and chromosome-scale assembly of the giantPleurodeles waltlgenome.</title>
        <authorList>
            <person name="Brown T."/>
            <person name="Elewa A."/>
            <person name="Iarovenko S."/>
            <person name="Subramanian E."/>
            <person name="Araus A.J."/>
            <person name="Petzold A."/>
            <person name="Susuki M."/>
            <person name="Suzuki K.-i.T."/>
            <person name="Hayashi T."/>
            <person name="Toyoda A."/>
            <person name="Oliveira C."/>
            <person name="Osipova E."/>
            <person name="Leigh N.D."/>
            <person name="Simon A."/>
            <person name="Yun M.H."/>
        </authorList>
    </citation>
    <scope>NUCLEOTIDE SEQUENCE</scope>
    <source>
        <strain evidence="2">20211129_DDA</strain>
        <tissue evidence="2">Liver</tissue>
    </source>
</reference>
<gene>
    <name evidence="2" type="ORF">NDU88_010540</name>
</gene>
<feature type="compositionally biased region" description="Polar residues" evidence="1">
    <location>
        <begin position="135"/>
        <end position="145"/>
    </location>
</feature>
<accession>A0AAV7S3L1</accession>
<feature type="compositionally biased region" description="Low complexity" evidence="1">
    <location>
        <begin position="218"/>
        <end position="239"/>
    </location>
</feature>
<feature type="compositionally biased region" description="Low complexity" evidence="1">
    <location>
        <begin position="36"/>
        <end position="45"/>
    </location>
</feature>
<evidence type="ECO:0000313" key="3">
    <source>
        <dbReference type="Proteomes" id="UP001066276"/>
    </source>
</evidence>
<comment type="caution">
    <text evidence="2">The sequence shown here is derived from an EMBL/GenBank/DDBJ whole genome shotgun (WGS) entry which is preliminary data.</text>
</comment>
<evidence type="ECO:0000313" key="2">
    <source>
        <dbReference type="EMBL" id="KAJ1157843.1"/>
    </source>
</evidence>
<dbReference type="AlphaFoldDB" id="A0AAV7S3L1"/>
<proteinExistence type="predicted"/>
<name>A0AAV7S3L1_PLEWA</name>
<organism evidence="2 3">
    <name type="scientific">Pleurodeles waltl</name>
    <name type="common">Iberian ribbed newt</name>
    <dbReference type="NCBI Taxonomy" id="8319"/>
    <lineage>
        <taxon>Eukaryota</taxon>
        <taxon>Metazoa</taxon>
        <taxon>Chordata</taxon>
        <taxon>Craniata</taxon>
        <taxon>Vertebrata</taxon>
        <taxon>Euteleostomi</taxon>
        <taxon>Amphibia</taxon>
        <taxon>Batrachia</taxon>
        <taxon>Caudata</taxon>
        <taxon>Salamandroidea</taxon>
        <taxon>Salamandridae</taxon>
        <taxon>Pleurodelinae</taxon>
        <taxon>Pleurodeles</taxon>
    </lineage>
</organism>
<dbReference type="Proteomes" id="UP001066276">
    <property type="component" value="Chromosome 5"/>
</dbReference>
<dbReference type="EMBL" id="JANPWB010000009">
    <property type="protein sequence ID" value="KAJ1157843.1"/>
    <property type="molecule type" value="Genomic_DNA"/>
</dbReference>
<feature type="region of interest" description="Disordered" evidence="1">
    <location>
        <begin position="1"/>
        <end position="260"/>
    </location>
</feature>
<keyword evidence="3" id="KW-1185">Reference proteome</keyword>